<evidence type="ECO:0000313" key="3">
    <source>
        <dbReference type="Proteomes" id="UP001431235"/>
    </source>
</evidence>
<gene>
    <name evidence="2" type="ORF">K5L01_10295</name>
</gene>
<dbReference type="Proteomes" id="UP001431235">
    <property type="component" value="Unassembled WGS sequence"/>
</dbReference>
<dbReference type="Pfam" id="PF04972">
    <property type="entry name" value="BON"/>
    <property type="match status" value="1"/>
</dbReference>
<dbReference type="RefSeq" id="WP_250064315.1">
    <property type="nucleotide sequence ID" value="NZ_JAIKTS010000003.1"/>
</dbReference>
<proteinExistence type="predicted"/>
<organism evidence="2 3">
    <name type="scientific">Stenotrophomonas mori</name>
    <dbReference type="NCBI Taxonomy" id="2871096"/>
    <lineage>
        <taxon>Bacteria</taxon>
        <taxon>Pseudomonadati</taxon>
        <taxon>Pseudomonadota</taxon>
        <taxon>Gammaproteobacteria</taxon>
        <taxon>Lysobacterales</taxon>
        <taxon>Lysobacteraceae</taxon>
        <taxon>Stenotrophomonas</taxon>
    </lineage>
</organism>
<reference evidence="2 3" key="1">
    <citation type="submission" date="2021-08" db="EMBL/GenBank/DDBJ databases">
        <title>Novel members of of the genus Stenotrophomonas from differernt environment.</title>
        <authorList>
            <person name="Deng Y."/>
        </authorList>
    </citation>
    <scope>NUCLEOTIDE SEQUENCE [LARGE SCALE GENOMIC DNA]</scope>
    <source>
        <strain evidence="2 3">CPCC 101365</strain>
    </source>
</reference>
<feature type="domain" description="BON" evidence="1">
    <location>
        <begin position="57"/>
        <end position="126"/>
    </location>
</feature>
<dbReference type="InterPro" id="IPR007055">
    <property type="entry name" value="BON_dom"/>
</dbReference>
<evidence type="ECO:0000313" key="2">
    <source>
        <dbReference type="EMBL" id="MCL7715035.1"/>
    </source>
</evidence>
<comment type="caution">
    <text evidence="2">The sequence shown here is derived from an EMBL/GenBank/DDBJ whole genome shotgun (WGS) entry which is preliminary data.</text>
</comment>
<accession>A0ABT0SI89</accession>
<name>A0ABT0SI89_9GAMM</name>
<keyword evidence="3" id="KW-1185">Reference proteome</keyword>
<protein>
    <submittedName>
        <fullName evidence="2">BON domain-containing protein</fullName>
    </submittedName>
</protein>
<evidence type="ECO:0000259" key="1">
    <source>
        <dbReference type="PROSITE" id="PS50914"/>
    </source>
</evidence>
<dbReference type="EMBL" id="JAIKTS010000003">
    <property type="protein sequence ID" value="MCL7715035.1"/>
    <property type="molecule type" value="Genomic_DNA"/>
</dbReference>
<sequence length="131" mass="13385">MARDGMPGRRAAGRRAPWPQLGGVLLALALPLGAVALPPAPPLPPLPPLPAAPREVSDAWISTRLRAALVPLQRRGAAQVEVNTLDGRVVLDGRVDNALTLEQVTALAGGLRGVVEVDAGALQVGLVPGAP</sequence>
<dbReference type="PROSITE" id="PS50914">
    <property type="entry name" value="BON"/>
    <property type="match status" value="1"/>
</dbReference>